<dbReference type="RefSeq" id="WP_167231633.1">
    <property type="nucleotide sequence ID" value="NZ_JAAQPH010000042.1"/>
</dbReference>
<evidence type="ECO:0000313" key="1">
    <source>
        <dbReference type="EMBL" id="NIA72366.1"/>
    </source>
</evidence>
<sequence length="92" mass="10532">MNVSINRLSDLGKTQYIAVFCGNWRCERHSMGVDLDIPATIKRYGDLEIMKIGQTIDGCDLCDDRERRPWEIRIGHRLPKSQARGWVSGLKA</sequence>
<reference evidence="1" key="1">
    <citation type="submission" date="2020-03" db="EMBL/GenBank/DDBJ databases">
        <title>Genome of Pelagibius litoralis DSM 21314T.</title>
        <authorList>
            <person name="Wang G."/>
        </authorList>
    </citation>
    <scope>NUCLEOTIDE SEQUENCE</scope>
    <source>
        <strain evidence="1">DSM 21314</strain>
    </source>
</reference>
<name>A0A967F3W6_9PROT</name>
<dbReference type="AlphaFoldDB" id="A0A967F3W6"/>
<accession>A0A967F3W6</accession>
<evidence type="ECO:0000313" key="2">
    <source>
        <dbReference type="Proteomes" id="UP000761264"/>
    </source>
</evidence>
<proteinExistence type="predicted"/>
<protein>
    <submittedName>
        <fullName evidence="1">Uncharacterized protein</fullName>
    </submittedName>
</protein>
<keyword evidence="2" id="KW-1185">Reference proteome</keyword>
<gene>
    <name evidence="1" type="ORF">HBA54_27640</name>
</gene>
<comment type="caution">
    <text evidence="1">The sequence shown here is derived from an EMBL/GenBank/DDBJ whole genome shotgun (WGS) entry which is preliminary data.</text>
</comment>
<organism evidence="1 2">
    <name type="scientific">Pelagibius litoralis</name>
    <dbReference type="NCBI Taxonomy" id="374515"/>
    <lineage>
        <taxon>Bacteria</taxon>
        <taxon>Pseudomonadati</taxon>
        <taxon>Pseudomonadota</taxon>
        <taxon>Alphaproteobacteria</taxon>
        <taxon>Rhodospirillales</taxon>
        <taxon>Rhodovibrionaceae</taxon>
        <taxon>Pelagibius</taxon>
    </lineage>
</organism>
<dbReference type="Proteomes" id="UP000761264">
    <property type="component" value="Unassembled WGS sequence"/>
</dbReference>
<dbReference type="EMBL" id="JAAQPH010000042">
    <property type="protein sequence ID" value="NIA72366.1"/>
    <property type="molecule type" value="Genomic_DNA"/>
</dbReference>